<gene>
    <name evidence="2" type="ORF">DPMN_160342</name>
</gene>
<feature type="region of interest" description="Disordered" evidence="1">
    <location>
        <begin position="48"/>
        <end position="126"/>
    </location>
</feature>
<organism evidence="2 3">
    <name type="scientific">Dreissena polymorpha</name>
    <name type="common">Zebra mussel</name>
    <name type="synonym">Mytilus polymorpha</name>
    <dbReference type="NCBI Taxonomy" id="45954"/>
    <lineage>
        <taxon>Eukaryota</taxon>
        <taxon>Metazoa</taxon>
        <taxon>Spiralia</taxon>
        <taxon>Lophotrochozoa</taxon>
        <taxon>Mollusca</taxon>
        <taxon>Bivalvia</taxon>
        <taxon>Autobranchia</taxon>
        <taxon>Heteroconchia</taxon>
        <taxon>Euheterodonta</taxon>
        <taxon>Imparidentia</taxon>
        <taxon>Neoheterodontei</taxon>
        <taxon>Myida</taxon>
        <taxon>Dreissenoidea</taxon>
        <taxon>Dreissenidae</taxon>
        <taxon>Dreissena</taxon>
    </lineage>
</organism>
<reference evidence="2" key="2">
    <citation type="submission" date="2020-11" db="EMBL/GenBank/DDBJ databases">
        <authorList>
            <person name="McCartney M.A."/>
            <person name="Auch B."/>
            <person name="Kono T."/>
            <person name="Mallez S."/>
            <person name="Becker A."/>
            <person name="Gohl D.M."/>
            <person name="Silverstein K.A.T."/>
            <person name="Koren S."/>
            <person name="Bechman K.B."/>
            <person name="Herman A."/>
            <person name="Abrahante J.E."/>
            <person name="Garbe J."/>
        </authorList>
    </citation>
    <scope>NUCLEOTIDE SEQUENCE</scope>
    <source>
        <strain evidence="2">Duluth1</strain>
        <tissue evidence="2">Whole animal</tissue>
    </source>
</reference>
<name>A0A9D4ELB3_DREPO</name>
<comment type="caution">
    <text evidence="2">The sequence shown here is derived from an EMBL/GenBank/DDBJ whole genome shotgun (WGS) entry which is preliminary data.</text>
</comment>
<reference evidence="2" key="1">
    <citation type="journal article" date="2019" name="bioRxiv">
        <title>The Genome of the Zebra Mussel, Dreissena polymorpha: A Resource for Invasive Species Research.</title>
        <authorList>
            <person name="McCartney M.A."/>
            <person name="Auch B."/>
            <person name="Kono T."/>
            <person name="Mallez S."/>
            <person name="Zhang Y."/>
            <person name="Obille A."/>
            <person name="Becker A."/>
            <person name="Abrahante J.E."/>
            <person name="Garbe J."/>
            <person name="Badalamenti J.P."/>
            <person name="Herman A."/>
            <person name="Mangelson H."/>
            <person name="Liachko I."/>
            <person name="Sullivan S."/>
            <person name="Sone E.D."/>
            <person name="Koren S."/>
            <person name="Silverstein K.A.T."/>
            <person name="Beckman K.B."/>
            <person name="Gohl D.M."/>
        </authorList>
    </citation>
    <scope>NUCLEOTIDE SEQUENCE</scope>
    <source>
        <strain evidence="2">Duluth1</strain>
        <tissue evidence="2">Whole animal</tissue>
    </source>
</reference>
<sequence length="188" mass="21048">MFTGIEATVKDTHSLESIQESEPLMIQQASVNCADHMQSTGFTLVLSESMSTADSEEPGSLTHDRREPSEEPASLTHDRREPSEEPASLTHESMSTAASEGPASLTHDEMRQPNPQGTGTRKGMKRKWASEENICFMNFFRDELREKIMPSGSKIMGSLKILTGRTVAQIRARVHNIIMKKQKWKKNC</sequence>
<protein>
    <submittedName>
        <fullName evidence="2">Uncharacterized protein</fullName>
    </submittedName>
</protein>
<keyword evidence="3" id="KW-1185">Reference proteome</keyword>
<dbReference type="EMBL" id="JAIWYP010000008">
    <property type="protein sequence ID" value="KAH3782427.1"/>
    <property type="molecule type" value="Genomic_DNA"/>
</dbReference>
<evidence type="ECO:0000313" key="2">
    <source>
        <dbReference type="EMBL" id="KAH3782427.1"/>
    </source>
</evidence>
<proteinExistence type="predicted"/>
<evidence type="ECO:0000256" key="1">
    <source>
        <dbReference type="SAM" id="MobiDB-lite"/>
    </source>
</evidence>
<evidence type="ECO:0000313" key="3">
    <source>
        <dbReference type="Proteomes" id="UP000828390"/>
    </source>
</evidence>
<dbReference type="AlphaFoldDB" id="A0A9D4ELB3"/>
<dbReference type="Proteomes" id="UP000828390">
    <property type="component" value="Unassembled WGS sequence"/>
</dbReference>
<accession>A0A9D4ELB3</accession>